<keyword evidence="2" id="KW-1185">Reference proteome</keyword>
<proteinExistence type="predicted"/>
<dbReference type="AlphaFoldDB" id="A0A4C1V671"/>
<organism evidence="1 2">
    <name type="scientific">Eumeta variegata</name>
    <name type="common">Bagworm moth</name>
    <name type="synonym">Eumeta japonica</name>
    <dbReference type="NCBI Taxonomy" id="151549"/>
    <lineage>
        <taxon>Eukaryota</taxon>
        <taxon>Metazoa</taxon>
        <taxon>Ecdysozoa</taxon>
        <taxon>Arthropoda</taxon>
        <taxon>Hexapoda</taxon>
        <taxon>Insecta</taxon>
        <taxon>Pterygota</taxon>
        <taxon>Neoptera</taxon>
        <taxon>Endopterygota</taxon>
        <taxon>Lepidoptera</taxon>
        <taxon>Glossata</taxon>
        <taxon>Ditrysia</taxon>
        <taxon>Tineoidea</taxon>
        <taxon>Psychidae</taxon>
        <taxon>Oiketicinae</taxon>
        <taxon>Eumeta</taxon>
    </lineage>
</organism>
<name>A0A4C1V671_EUMVA</name>
<dbReference type="EMBL" id="BGZK01000284">
    <property type="protein sequence ID" value="GBP34129.1"/>
    <property type="molecule type" value="Genomic_DNA"/>
</dbReference>
<protein>
    <submittedName>
        <fullName evidence="1">Uncharacterized protein</fullName>
    </submittedName>
</protein>
<sequence>MARAGDELRELVVKTGISVRNVSKALATSVSSFKSDNSSVFKSVVFPPIAPDLVLTTAELTNESNSNKIKVLASDSRERVNPPSISVGQVAAREGPGAYSNTEAKSRPIWLCRKLNDAEINHSKIIFEREERNLLISLYMTLNK</sequence>
<accession>A0A4C1V671</accession>
<evidence type="ECO:0000313" key="1">
    <source>
        <dbReference type="EMBL" id="GBP34129.1"/>
    </source>
</evidence>
<evidence type="ECO:0000313" key="2">
    <source>
        <dbReference type="Proteomes" id="UP000299102"/>
    </source>
</evidence>
<reference evidence="1 2" key="1">
    <citation type="journal article" date="2019" name="Commun. Biol.">
        <title>The bagworm genome reveals a unique fibroin gene that provides high tensile strength.</title>
        <authorList>
            <person name="Kono N."/>
            <person name="Nakamura H."/>
            <person name="Ohtoshi R."/>
            <person name="Tomita M."/>
            <person name="Numata K."/>
            <person name="Arakawa K."/>
        </authorList>
    </citation>
    <scope>NUCLEOTIDE SEQUENCE [LARGE SCALE GENOMIC DNA]</scope>
</reference>
<dbReference type="Proteomes" id="UP000299102">
    <property type="component" value="Unassembled WGS sequence"/>
</dbReference>
<comment type="caution">
    <text evidence="1">The sequence shown here is derived from an EMBL/GenBank/DDBJ whole genome shotgun (WGS) entry which is preliminary data.</text>
</comment>
<gene>
    <name evidence="1" type="ORF">EVAR_28263_1</name>
</gene>